<dbReference type="InParanoid" id="H0ENN3"/>
<dbReference type="Proteomes" id="UP000005446">
    <property type="component" value="Unassembled WGS sequence"/>
</dbReference>
<dbReference type="EMBL" id="AGUE01000104">
    <property type="protein sequence ID" value="EHK99915.1"/>
    <property type="molecule type" value="Genomic_DNA"/>
</dbReference>
<dbReference type="HOGENOM" id="CLU_1704399_0_0_1"/>
<protein>
    <submittedName>
        <fullName evidence="1">Uncharacterized protein</fullName>
    </submittedName>
</protein>
<name>H0ENN3_GLAL7</name>
<comment type="caution">
    <text evidence="1">The sequence shown here is derived from an EMBL/GenBank/DDBJ whole genome shotgun (WGS) entry which is preliminary data.</text>
</comment>
<gene>
    <name evidence="1" type="ORF">M7I_4242</name>
</gene>
<organism evidence="1 2">
    <name type="scientific">Glarea lozoyensis (strain ATCC 74030 / MF5533)</name>
    <dbReference type="NCBI Taxonomy" id="1104152"/>
    <lineage>
        <taxon>Eukaryota</taxon>
        <taxon>Fungi</taxon>
        <taxon>Dikarya</taxon>
        <taxon>Ascomycota</taxon>
        <taxon>Pezizomycotina</taxon>
        <taxon>Leotiomycetes</taxon>
        <taxon>Helotiales</taxon>
        <taxon>Helotiaceae</taxon>
        <taxon>Glarea</taxon>
    </lineage>
</organism>
<dbReference type="AlphaFoldDB" id="H0ENN3"/>
<proteinExistence type="predicted"/>
<keyword evidence="2" id="KW-1185">Reference proteome</keyword>
<sequence>MPLAVLPVKSLHCSQLYLLAFHKISFIADMASLKPPALQPAVYATPEPIQSFRTLHRYFTPSPPYLSPPLLHAKTKFSALKFPHKTKNHPAGTVATTPDPTPRVDGVLRPELAYWGTTSMIDNSKVDVNGKERRVIGEKCDGCRGETCRYLLNE</sequence>
<evidence type="ECO:0000313" key="1">
    <source>
        <dbReference type="EMBL" id="EHK99915.1"/>
    </source>
</evidence>
<accession>H0ENN3</accession>
<reference evidence="1 2" key="1">
    <citation type="journal article" date="2012" name="Eukaryot. Cell">
        <title>Genome sequence of the fungus Glarea lozoyensis: the first genome sequence of a species from the Helotiaceae family.</title>
        <authorList>
            <person name="Youssar L."/>
            <person name="Gruening B.A."/>
            <person name="Erxleben A."/>
            <person name="Guenther S."/>
            <person name="Huettel W."/>
        </authorList>
    </citation>
    <scope>NUCLEOTIDE SEQUENCE [LARGE SCALE GENOMIC DNA]</scope>
    <source>
        <strain evidence="2">ATCC 74030 / MF5533</strain>
    </source>
</reference>
<evidence type="ECO:0000313" key="2">
    <source>
        <dbReference type="Proteomes" id="UP000005446"/>
    </source>
</evidence>